<sequence>MNATSIPAPVRRSVTVKAPQHKAFEVFTSGFGRWWPASHSIGSSPLRSAVIEPREGGRWYEAGEDGSECEWGEVLAWEPPSRVLLAWRIGMDWKYDPDLHTEVEVRFVSVTSDSTRVELEHRLLENFGGEAEAARGTFDSEGGWVGLLRNYAEMVEKTIV</sequence>
<gene>
    <name evidence="3" type="ordered locus">Meso_4061</name>
</gene>
<dbReference type="eggNOG" id="COG3832">
    <property type="taxonomic scope" value="Bacteria"/>
</dbReference>
<dbReference type="STRING" id="266779.Meso_4061"/>
<dbReference type="EMBL" id="CP000390">
    <property type="protein sequence ID" value="ABG65428.1"/>
    <property type="molecule type" value="Genomic_DNA"/>
</dbReference>
<dbReference type="SUPFAM" id="SSF55961">
    <property type="entry name" value="Bet v1-like"/>
    <property type="match status" value="1"/>
</dbReference>
<organism evidence="3">
    <name type="scientific">Chelativorans sp. (strain BNC1)</name>
    <dbReference type="NCBI Taxonomy" id="266779"/>
    <lineage>
        <taxon>Bacteria</taxon>
        <taxon>Pseudomonadati</taxon>
        <taxon>Pseudomonadota</taxon>
        <taxon>Alphaproteobacteria</taxon>
        <taxon>Hyphomicrobiales</taxon>
        <taxon>Phyllobacteriaceae</taxon>
        <taxon>Chelativorans</taxon>
    </lineage>
</organism>
<dbReference type="CDD" id="cd08891">
    <property type="entry name" value="SRPBCC_CalC"/>
    <property type="match status" value="1"/>
</dbReference>
<dbReference type="AlphaFoldDB" id="Q11AZ7"/>
<dbReference type="HOGENOM" id="CLU_112319_1_0_5"/>
<comment type="similarity">
    <text evidence="1">Belongs to the AHA1 family.</text>
</comment>
<evidence type="ECO:0000259" key="2">
    <source>
        <dbReference type="Pfam" id="PF08327"/>
    </source>
</evidence>
<dbReference type="OrthoDB" id="793407at2"/>
<dbReference type="InterPro" id="IPR013538">
    <property type="entry name" value="ASHA1/2-like_C"/>
</dbReference>
<name>Q11AZ7_CHESB</name>
<accession>Q11AZ7</accession>
<dbReference type="InterPro" id="IPR023393">
    <property type="entry name" value="START-like_dom_sf"/>
</dbReference>
<dbReference type="KEGG" id="mes:Meso_4061"/>
<feature type="domain" description="Activator of Hsp90 ATPase homologue 1/2-like C-terminal" evidence="2">
    <location>
        <begin position="17"/>
        <end position="153"/>
    </location>
</feature>
<reference evidence="3" key="1">
    <citation type="submission" date="2006-06" db="EMBL/GenBank/DDBJ databases">
        <title>Complete sequence of chromosome of Chelativorans sp. BNC1.</title>
        <authorList>
            <consortium name="US DOE Joint Genome Institute"/>
            <person name="Copeland A."/>
            <person name="Lucas S."/>
            <person name="Lapidus A."/>
            <person name="Barry K."/>
            <person name="Detter J.C."/>
            <person name="Glavina del Rio T."/>
            <person name="Hammon N."/>
            <person name="Israni S."/>
            <person name="Dalin E."/>
            <person name="Tice H."/>
            <person name="Pitluck S."/>
            <person name="Chertkov O."/>
            <person name="Brettin T."/>
            <person name="Bruce D."/>
            <person name="Han C."/>
            <person name="Tapia R."/>
            <person name="Gilna P."/>
            <person name="Schmutz J."/>
            <person name="Larimer F."/>
            <person name="Land M."/>
            <person name="Hauser L."/>
            <person name="Kyrpides N."/>
            <person name="Mikhailova N."/>
            <person name="Richardson P."/>
        </authorList>
    </citation>
    <scope>NUCLEOTIDE SEQUENCE</scope>
    <source>
        <strain evidence="3">BNC1</strain>
    </source>
</reference>
<evidence type="ECO:0000313" key="3">
    <source>
        <dbReference type="EMBL" id="ABG65428.1"/>
    </source>
</evidence>
<dbReference type="Gene3D" id="3.30.530.20">
    <property type="match status" value="1"/>
</dbReference>
<dbReference type="Pfam" id="PF08327">
    <property type="entry name" value="AHSA1"/>
    <property type="match status" value="1"/>
</dbReference>
<evidence type="ECO:0000256" key="1">
    <source>
        <dbReference type="ARBA" id="ARBA00006817"/>
    </source>
</evidence>
<proteinExistence type="inferred from homology"/>
<protein>
    <recommendedName>
        <fullName evidence="2">Activator of Hsp90 ATPase homologue 1/2-like C-terminal domain-containing protein</fullName>
    </recommendedName>
</protein>